<dbReference type="EMBL" id="JAGPNK010000017">
    <property type="protein sequence ID" value="KAH7305835.1"/>
    <property type="molecule type" value="Genomic_DNA"/>
</dbReference>
<keyword evidence="2" id="KW-1185">Reference proteome</keyword>
<comment type="caution">
    <text evidence="1">The sequence shown here is derived from an EMBL/GenBank/DDBJ whole genome shotgun (WGS) entry which is preliminary data.</text>
</comment>
<dbReference type="OrthoDB" id="5148843at2759"/>
<reference evidence="1" key="1">
    <citation type="journal article" date="2021" name="Nat. Commun.">
        <title>Genetic determinants of endophytism in the Arabidopsis root mycobiome.</title>
        <authorList>
            <person name="Mesny F."/>
            <person name="Miyauchi S."/>
            <person name="Thiergart T."/>
            <person name="Pickel B."/>
            <person name="Atanasova L."/>
            <person name="Karlsson M."/>
            <person name="Huettel B."/>
            <person name="Barry K.W."/>
            <person name="Haridas S."/>
            <person name="Chen C."/>
            <person name="Bauer D."/>
            <person name="Andreopoulos W."/>
            <person name="Pangilinan J."/>
            <person name="LaButti K."/>
            <person name="Riley R."/>
            <person name="Lipzen A."/>
            <person name="Clum A."/>
            <person name="Drula E."/>
            <person name="Henrissat B."/>
            <person name="Kohler A."/>
            <person name="Grigoriev I.V."/>
            <person name="Martin F.M."/>
            <person name="Hacquard S."/>
        </authorList>
    </citation>
    <scope>NUCLEOTIDE SEQUENCE</scope>
    <source>
        <strain evidence="1">MPI-CAGE-CH-0235</strain>
    </source>
</reference>
<accession>A0A8K0SKQ4</accession>
<sequence>MSQLSCAGVVAHLEGSQGIPLPSEADATVTLERLHQRTQVLEGHMSCTSPDALLEPNWHSLAWRLCRLSQKFRPYQGKVLEAGRFASLVSDLEMPPVEKIYAILCSIKQMSGQLFTWDPLNHGEDDKSLGIMVQRLCYMTGSRMIQISTVPTNFAETYLLAVDLSIKNKGLL</sequence>
<evidence type="ECO:0000313" key="2">
    <source>
        <dbReference type="Proteomes" id="UP000813444"/>
    </source>
</evidence>
<name>A0A8K0SKQ4_9HYPO</name>
<dbReference type="Proteomes" id="UP000813444">
    <property type="component" value="Unassembled WGS sequence"/>
</dbReference>
<proteinExistence type="predicted"/>
<gene>
    <name evidence="1" type="ORF">B0I35DRAFT_483592</name>
</gene>
<protein>
    <submittedName>
        <fullName evidence="1">Uncharacterized protein</fullName>
    </submittedName>
</protein>
<evidence type="ECO:0000313" key="1">
    <source>
        <dbReference type="EMBL" id="KAH7305835.1"/>
    </source>
</evidence>
<organism evidence="1 2">
    <name type="scientific">Stachybotrys elegans</name>
    <dbReference type="NCBI Taxonomy" id="80388"/>
    <lineage>
        <taxon>Eukaryota</taxon>
        <taxon>Fungi</taxon>
        <taxon>Dikarya</taxon>
        <taxon>Ascomycota</taxon>
        <taxon>Pezizomycotina</taxon>
        <taxon>Sordariomycetes</taxon>
        <taxon>Hypocreomycetidae</taxon>
        <taxon>Hypocreales</taxon>
        <taxon>Stachybotryaceae</taxon>
        <taxon>Stachybotrys</taxon>
    </lineage>
</organism>
<dbReference type="AlphaFoldDB" id="A0A8K0SKQ4"/>